<dbReference type="PANTHER" id="PTHR43877:SF2">
    <property type="entry name" value="AMINOALKYLPHOSPHONATE N-ACETYLTRANSFERASE-RELATED"/>
    <property type="match status" value="1"/>
</dbReference>
<dbReference type="RefSeq" id="WP_183261631.1">
    <property type="nucleotide sequence ID" value="NZ_BAAAVZ010000003.1"/>
</dbReference>
<proteinExistence type="predicted"/>
<gene>
    <name evidence="4" type="ORF">GGQ99_001415</name>
</gene>
<organism evidence="4 5">
    <name type="scientific">Aminobacter niigataensis</name>
    <dbReference type="NCBI Taxonomy" id="83265"/>
    <lineage>
        <taxon>Bacteria</taxon>
        <taxon>Pseudomonadati</taxon>
        <taxon>Pseudomonadota</taxon>
        <taxon>Alphaproteobacteria</taxon>
        <taxon>Hyphomicrobiales</taxon>
        <taxon>Phyllobacteriaceae</taxon>
        <taxon>Aminobacter</taxon>
    </lineage>
</organism>
<evidence type="ECO:0000259" key="3">
    <source>
        <dbReference type="PROSITE" id="PS51186"/>
    </source>
</evidence>
<dbReference type="CDD" id="cd04301">
    <property type="entry name" value="NAT_SF"/>
    <property type="match status" value="1"/>
</dbReference>
<keyword evidence="5" id="KW-1185">Reference proteome</keyword>
<evidence type="ECO:0000313" key="5">
    <source>
        <dbReference type="Proteomes" id="UP000539538"/>
    </source>
</evidence>
<reference evidence="4 5" key="1">
    <citation type="submission" date="2020-08" db="EMBL/GenBank/DDBJ databases">
        <title>Genomic Encyclopedia of Type Strains, Phase IV (KMG-IV): sequencing the most valuable type-strain genomes for metagenomic binning, comparative biology and taxonomic classification.</title>
        <authorList>
            <person name="Goeker M."/>
        </authorList>
    </citation>
    <scope>NUCLEOTIDE SEQUENCE [LARGE SCALE GENOMIC DNA]</scope>
    <source>
        <strain evidence="4 5">DSM 7050</strain>
    </source>
</reference>
<evidence type="ECO:0000256" key="2">
    <source>
        <dbReference type="ARBA" id="ARBA00023315"/>
    </source>
</evidence>
<protein>
    <submittedName>
        <fullName evidence="4">Ribosomal protein S18 acetylase RimI-like enzyme</fullName>
    </submittedName>
</protein>
<dbReference type="Pfam" id="PF00583">
    <property type="entry name" value="Acetyltransf_1"/>
    <property type="match status" value="1"/>
</dbReference>
<dbReference type="Gene3D" id="3.40.630.30">
    <property type="match status" value="1"/>
</dbReference>
<name>A0ABR6KZ51_9HYPH</name>
<accession>A0ABR6KZ51</accession>
<keyword evidence="1" id="KW-0808">Transferase</keyword>
<evidence type="ECO:0000256" key="1">
    <source>
        <dbReference type="ARBA" id="ARBA00022679"/>
    </source>
</evidence>
<keyword evidence="2" id="KW-0012">Acyltransferase</keyword>
<dbReference type="InterPro" id="IPR000182">
    <property type="entry name" value="GNAT_dom"/>
</dbReference>
<dbReference type="PANTHER" id="PTHR43877">
    <property type="entry name" value="AMINOALKYLPHOSPHONATE N-ACETYLTRANSFERASE-RELATED-RELATED"/>
    <property type="match status" value="1"/>
</dbReference>
<evidence type="ECO:0000313" key="4">
    <source>
        <dbReference type="EMBL" id="MBB4649693.1"/>
    </source>
</evidence>
<dbReference type="InterPro" id="IPR050832">
    <property type="entry name" value="Bact_Acetyltransf"/>
</dbReference>
<dbReference type="EMBL" id="JACHOT010000001">
    <property type="protein sequence ID" value="MBB4649693.1"/>
    <property type="molecule type" value="Genomic_DNA"/>
</dbReference>
<dbReference type="PROSITE" id="PS51186">
    <property type="entry name" value="GNAT"/>
    <property type="match status" value="1"/>
</dbReference>
<dbReference type="Proteomes" id="UP000539538">
    <property type="component" value="Unassembled WGS sequence"/>
</dbReference>
<dbReference type="SUPFAM" id="SSF55729">
    <property type="entry name" value="Acyl-CoA N-acyltransferases (Nat)"/>
    <property type="match status" value="1"/>
</dbReference>
<feature type="domain" description="N-acetyltransferase" evidence="3">
    <location>
        <begin position="1"/>
        <end position="163"/>
    </location>
</feature>
<dbReference type="InterPro" id="IPR016181">
    <property type="entry name" value="Acyl_CoA_acyltransferase"/>
</dbReference>
<comment type="caution">
    <text evidence="4">The sequence shown here is derived from an EMBL/GenBank/DDBJ whole genome shotgun (WGS) entry which is preliminary data.</text>
</comment>
<sequence>MFVRTASERDLETVKALLAETWHATYDAIYGVDRVNEITGEWHSLASLKARLTRPHSEFLVADDGKQIGGMAYAAATSDPKVVVLHQLYVRPANQGAGIGRSLLEEIEQSFPEARTLRLEVEEANAGAIAFYGANGFVHAGATANCGADQSGIPALIFEKTLG</sequence>